<dbReference type="Proteomes" id="UP001174909">
    <property type="component" value="Unassembled WGS sequence"/>
</dbReference>
<evidence type="ECO:0000256" key="1">
    <source>
        <dbReference type="SAM" id="MobiDB-lite"/>
    </source>
</evidence>
<feature type="non-terminal residue" evidence="2">
    <location>
        <position position="1"/>
    </location>
</feature>
<dbReference type="EMBL" id="CASHTH010002775">
    <property type="protein sequence ID" value="CAI8035162.1"/>
    <property type="molecule type" value="Genomic_DNA"/>
</dbReference>
<evidence type="ECO:0000313" key="3">
    <source>
        <dbReference type="Proteomes" id="UP001174909"/>
    </source>
</evidence>
<feature type="compositionally biased region" description="Low complexity" evidence="1">
    <location>
        <begin position="58"/>
        <end position="74"/>
    </location>
</feature>
<keyword evidence="3" id="KW-1185">Reference proteome</keyword>
<dbReference type="AlphaFoldDB" id="A0AA35STQ0"/>
<accession>A0AA35STQ0</accession>
<evidence type="ECO:0000313" key="2">
    <source>
        <dbReference type="EMBL" id="CAI8035162.1"/>
    </source>
</evidence>
<comment type="caution">
    <text evidence="2">The sequence shown here is derived from an EMBL/GenBank/DDBJ whole genome shotgun (WGS) entry which is preliminary data.</text>
</comment>
<proteinExistence type="predicted"/>
<sequence length="89" mass="9458">INFGEEQSVDFEGSGDQLQIFGVQQYDPNALNVSQTEGFFSNNESQSGESYGFMTLNDGGDQSSSQGDFFSQFGKATTPSGGEGGGFLF</sequence>
<reference evidence="2" key="1">
    <citation type="submission" date="2023-03" db="EMBL/GenBank/DDBJ databases">
        <authorList>
            <person name="Steffen K."/>
            <person name="Cardenas P."/>
        </authorList>
    </citation>
    <scope>NUCLEOTIDE SEQUENCE</scope>
</reference>
<gene>
    <name evidence="2" type="ORF">GBAR_LOCUS19754</name>
</gene>
<name>A0AA35STQ0_GEOBA</name>
<organism evidence="2 3">
    <name type="scientific">Geodia barretti</name>
    <name type="common">Barrett's horny sponge</name>
    <dbReference type="NCBI Taxonomy" id="519541"/>
    <lineage>
        <taxon>Eukaryota</taxon>
        <taxon>Metazoa</taxon>
        <taxon>Porifera</taxon>
        <taxon>Demospongiae</taxon>
        <taxon>Heteroscleromorpha</taxon>
        <taxon>Tetractinellida</taxon>
        <taxon>Astrophorina</taxon>
        <taxon>Geodiidae</taxon>
        <taxon>Geodia</taxon>
    </lineage>
</organism>
<feature type="region of interest" description="Disordered" evidence="1">
    <location>
        <begin position="50"/>
        <end position="89"/>
    </location>
</feature>
<protein>
    <submittedName>
        <fullName evidence="2">Uncharacterized protein</fullName>
    </submittedName>
</protein>